<feature type="transmembrane region" description="Helical" evidence="6">
    <location>
        <begin position="120"/>
        <end position="141"/>
    </location>
</feature>
<dbReference type="GO" id="GO:0000139">
    <property type="term" value="C:Golgi membrane"/>
    <property type="evidence" value="ECO:0007669"/>
    <property type="project" value="TreeGrafter"/>
</dbReference>
<comment type="subcellular location">
    <subcellularLocation>
        <location evidence="1 6">Membrane</location>
        <topology evidence="1 6">Multi-pass membrane protein</topology>
    </subcellularLocation>
</comment>
<dbReference type="FunCoup" id="A0A6P8J6A7">
    <property type="interactions" value="1956"/>
</dbReference>
<keyword evidence="4 6" id="KW-1133">Transmembrane helix</keyword>
<keyword evidence="5 6" id="KW-0472">Membrane</keyword>
<dbReference type="InterPro" id="IPR008564">
    <property type="entry name" value="TVP23-like"/>
</dbReference>
<feature type="transmembrane region" description="Helical" evidence="6">
    <location>
        <begin position="33"/>
        <end position="52"/>
    </location>
</feature>
<reference evidence="8" key="1">
    <citation type="submission" date="2025-08" db="UniProtKB">
        <authorList>
            <consortium name="RefSeq"/>
        </authorList>
    </citation>
    <scope>IDENTIFICATION</scope>
    <source>
        <tissue evidence="8">Tentacle</tissue>
    </source>
</reference>
<evidence type="ECO:0000256" key="2">
    <source>
        <dbReference type="ARBA" id="ARBA00005467"/>
    </source>
</evidence>
<accession>A0A6P8J6A7</accession>
<dbReference type="GeneID" id="116308912"/>
<dbReference type="RefSeq" id="XP_031575292.1">
    <property type="nucleotide sequence ID" value="XM_031719432.1"/>
</dbReference>
<evidence type="ECO:0000256" key="3">
    <source>
        <dbReference type="ARBA" id="ARBA00022692"/>
    </source>
</evidence>
<feature type="transmembrane region" description="Helical" evidence="6">
    <location>
        <begin position="147"/>
        <end position="166"/>
    </location>
</feature>
<organism evidence="7 8">
    <name type="scientific">Actinia tenebrosa</name>
    <name type="common">Australian red waratah sea anemone</name>
    <dbReference type="NCBI Taxonomy" id="6105"/>
    <lineage>
        <taxon>Eukaryota</taxon>
        <taxon>Metazoa</taxon>
        <taxon>Cnidaria</taxon>
        <taxon>Anthozoa</taxon>
        <taxon>Hexacorallia</taxon>
        <taxon>Actiniaria</taxon>
        <taxon>Actiniidae</taxon>
        <taxon>Actinia</taxon>
    </lineage>
</organism>
<dbReference type="InParanoid" id="A0A6P8J6A7"/>
<evidence type="ECO:0000256" key="4">
    <source>
        <dbReference type="ARBA" id="ARBA00022989"/>
    </source>
</evidence>
<dbReference type="OrthoDB" id="2151161at2759"/>
<dbReference type="PANTHER" id="PTHR13019:SF25">
    <property type="entry name" value="GOLGI APPARATUS MEMBRANE PROTEIN TVP23 HOMOLOG"/>
    <property type="match status" value="1"/>
</dbReference>
<proteinExistence type="inferred from homology"/>
<gene>
    <name evidence="8" type="primary">LOC116308912</name>
</gene>
<name>A0A6P8J6A7_ACTTE</name>
<dbReference type="GO" id="GO:0016192">
    <property type="term" value="P:vesicle-mediated transport"/>
    <property type="evidence" value="ECO:0007669"/>
    <property type="project" value="TreeGrafter"/>
</dbReference>
<dbReference type="GO" id="GO:0009306">
    <property type="term" value="P:protein secretion"/>
    <property type="evidence" value="ECO:0007669"/>
    <property type="project" value="TreeGrafter"/>
</dbReference>
<sequence length="213" mass="24228">MAAVNPLDATEDVALNFGDEEESTRGKKLRHPYVAFFHVFFRITAVVAYLLCGWFSDSFITNFIIIVLLLSFDFWTVKNVSGRLLVGLRWWNYVDEDGNSHWVFESRKNNSIVTPLESRLFWLGLIICPIIWTFFLVAALFALKFKWLLVVVVGLGLNIANMIGYIKCKKDAGKKIKSFAGNFLGRQLLSQSDNPLHSQFNIQPSGNMVSNLI</sequence>
<keyword evidence="3 6" id="KW-0812">Transmembrane</keyword>
<protein>
    <recommendedName>
        <fullName evidence="6">Golgi apparatus membrane protein TVP23 homolog</fullName>
    </recommendedName>
</protein>
<evidence type="ECO:0000256" key="1">
    <source>
        <dbReference type="ARBA" id="ARBA00004141"/>
    </source>
</evidence>
<dbReference type="PANTHER" id="PTHR13019">
    <property type="entry name" value="GOLGI APPARATUS MEMBRANE PROTEIN TVP23"/>
    <property type="match status" value="1"/>
</dbReference>
<dbReference type="AlphaFoldDB" id="A0A6P8J6A7"/>
<dbReference type="Pfam" id="PF05832">
    <property type="entry name" value="DUF846"/>
    <property type="match status" value="1"/>
</dbReference>
<evidence type="ECO:0000313" key="8">
    <source>
        <dbReference type="RefSeq" id="XP_031575292.1"/>
    </source>
</evidence>
<evidence type="ECO:0000313" key="7">
    <source>
        <dbReference type="Proteomes" id="UP000515163"/>
    </source>
</evidence>
<evidence type="ECO:0000256" key="5">
    <source>
        <dbReference type="ARBA" id="ARBA00023136"/>
    </source>
</evidence>
<comment type="similarity">
    <text evidence="2 6">Belongs to the TVP23 family.</text>
</comment>
<keyword evidence="7" id="KW-1185">Reference proteome</keyword>
<feature type="transmembrane region" description="Helical" evidence="6">
    <location>
        <begin position="58"/>
        <end position="77"/>
    </location>
</feature>
<dbReference type="Proteomes" id="UP000515163">
    <property type="component" value="Unplaced"/>
</dbReference>
<evidence type="ECO:0000256" key="6">
    <source>
        <dbReference type="RuleBase" id="RU361206"/>
    </source>
</evidence>
<dbReference type="KEGG" id="aten:116308912"/>